<evidence type="ECO:0000256" key="16">
    <source>
        <dbReference type="ARBA" id="ARBA00023209"/>
    </source>
</evidence>
<feature type="transmembrane region" description="Helical" evidence="19">
    <location>
        <begin position="151"/>
        <end position="169"/>
    </location>
</feature>
<keyword evidence="15 19" id="KW-0472">Membrane</keyword>
<evidence type="ECO:0000256" key="9">
    <source>
        <dbReference type="ARBA" id="ARBA00022516"/>
    </source>
</evidence>
<keyword evidence="12 18" id="KW-0548">Nucleotidyltransferase</keyword>
<evidence type="ECO:0000256" key="13">
    <source>
        <dbReference type="ARBA" id="ARBA00022989"/>
    </source>
</evidence>
<evidence type="ECO:0000256" key="18">
    <source>
        <dbReference type="RuleBase" id="RU003938"/>
    </source>
</evidence>
<keyword evidence="10 18" id="KW-0808">Transferase</keyword>
<evidence type="ECO:0000313" key="20">
    <source>
        <dbReference type="EMBL" id="HIT49432.1"/>
    </source>
</evidence>
<dbReference type="PROSITE" id="PS01315">
    <property type="entry name" value="CDS"/>
    <property type="match status" value="1"/>
</dbReference>
<evidence type="ECO:0000256" key="6">
    <source>
        <dbReference type="ARBA" id="ARBA00012487"/>
    </source>
</evidence>
<dbReference type="Pfam" id="PF01148">
    <property type="entry name" value="CTP_transf_1"/>
    <property type="match status" value="1"/>
</dbReference>
<gene>
    <name evidence="20" type="ORF">IAD46_00220</name>
</gene>
<dbReference type="Proteomes" id="UP000886758">
    <property type="component" value="Unassembled WGS sequence"/>
</dbReference>
<proteinExistence type="inferred from homology"/>
<accession>A0A9D1GPR5</accession>
<reference evidence="20" key="2">
    <citation type="journal article" date="2021" name="PeerJ">
        <title>Extensive microbial diversity within the chicken gut microbiome revealed by metagenomics and culture.</title>
        <authorList>
            <person name="Gilroy R."/>
            <person name="Ravi A."/>
            <person name="Getino M."/>
            <person name="Pursley I."/>
            <person name="Horton D.L."/>
            <person name="Alikhan N.F."/>
            <person name="Baker D."/>
            <person name="Gharbi K."/>
            <person name="Hall N."/>
            <person name="Watson M."/>
            <person name="Adriaenssens E.M."/>
            <person name="Foster-Nyarko E."/>
            <person name="Jarju S."/>
            <person name="Secka A."/>
            <person name="Antonio M."/>
            <person name="Oren A."/>
            <person name="Chaudhuri R.R."/>
            <person name="La Ragione R."/>
            <person name="Hildebrand F."/>
            <person name="Pallen M.J."/>
        </authorList>
    </citation>
    <scope>NUCLEOTIDE SEQUENCE</scope>
    <source>
        <strain evidence="20">ChiW17-6978</strain>
    </source>
</reference>
<feature type="transmembrane region" description="Helical" evidence="19">
    <location>
        <begin position="93"/>
        <end position="115"/>
    </location>
</feature>
<comment type="catalytic activity">
    <reaction evidence="1 18">
        <text>a 1,2-diacyl-sn-glycero-3-phosphate + CTP + H(+) = a CDP-1,2-diacyl-sn-glycerol + diphosphate</text>
        <dbReference type="Rhea" id="RHEA:16229"/>
        <dbReference type="ChEBI" id="CHEBI:15378"/>
        <dbReference type="ChEBI" id="CHEBI:33019"/>
        <dbReference type="ChEBI" id="CHEBI:37563"/>
        <dbReference type="ChEBI" id="CHEBI:58332"/>
        <dbReference type="ChEBI" id="CHEBI:58608"/>
        <dbReference type="EC" id="2.7.7.41"/>
    </reaction>
</comment>
<evidence type="ECO:0000256" key="7">
    <source>
        <dbReference type="ARBA" id="ARBA00019373"/>
    </source>
</evidence>
<comment type="pathway">
    <text evidence="4">Lipid metabolism.</text>
</comment>
<evidence type="ECO:0000256" key="2">
    <source>
        <dbReference type="ARBA" id="ARBA00004651"/>
    </source>
</evidence>
<evidence type="ECO:0000256" key="5">
    <source>
        <dbReference type="ARBA" id="ARBA00010185"/>
    </source>
</evidence>
<feature type="transmembrane region" description="Helical" evidence="19">
    <location>
        <begin position="237"/>
        <end position="261"/>
    </location>
</feature>
<evidence type="ECO:0000256" key="1">
    <source>
        <dbReference type="ARBA" id="ARBA00001698"/>
    </source>
</evidence>
<keyword evidence="16" id="KW-0594">Phospholipid biosynthesis</keyword>
<comment type="subcellular location">
    <subcellularLocation>
        <location evidence="2">Cell membrane</location>
        <topology evidence="2">Multi-pass membrane protein</topology>
    </subcellularLocation>
</comment>
<feature type="transmembrane region" description="Helical" evidence="19">
    <location>
        <begin position="5"/>
        <end position="21"/>
    </location>
</feature>
<evidence type="ECO:0000256" key="14">
    <source>
        <dbReference type="ARBA" id="ARBA00023098"/>
    </source>
</evidence>
<dbReference type="AlphaFoldDB" id="A0A9D1GPR5"/>
<keyword evidence="14" id="KW-0443">Lipid metabolism</keyword>
<evidence type="ECO:0000256" key="15">
    <source>
        <dbReference type="ARBA" id="ARBA00023136"/>
    </source>
</evidence>
<evidence type="ECO:0000256" key="19">
    <source>
        <dbReference type="SAM" id="Phobius"/>
    </source>
</evidence>
<comment type="caution">
    <text evidence="20">The sequence shown here is derived from an EMBL/GenBank/DDBJ whole genome shotgun (WGS) entry which is preliminary data.</text>
</comment>
<protein>
    <recommendedName>
        <fullName evidence="7 18">Phosphatidate cytidylyltransferase</fullName>
        <ecNumber evidence="6 18">2.7.7.41</ecNumber>
    </recommendedName>
</protein>
<evidence type="ECO:0000256" key="4">
    <source>
        <dbReference type="ARBA" id="ARBA00005189"/>
    </source>
</evidence>
<evidence type="ECO:0000256" key="17">
    <source>
        <dbReference type="ARBA" id="ARBA00023264"/>
    </source>
</evidence>
<dbReference type="GO" id="GO:0016024">
    <property type="term" value="P:CDP-diacylglycerol biosynthetic process"/>
    <property type="evidence" value="ECO:0007669"/>
    <property type="project" value="TreeGrafter"/>
</dbReference>
<dbReference type="PANTHER" id="PTHR46382:SF1">
    <property type="entry name" value="PHOSPHATIDATE CYTIDYLYLTRANSFERASE"/>
    <property type="match status" value="1"/>
</dbReference>
<feature type="transmembrane region" description="Helical" evidence="19">
    <location>
        <begin position="27"/>
        <end position="44"/>
    </location>
</feature>
<keyword evidence="17" id="KW-1208">Phospholipid metabolism</keyword>
<name>A0A9D1GPR5_9MOLU</name>
<keyword evidence="13 19" id="KW-1133">Transmembrane helix</keyword>
<dbReference type="EMBL" id="DVLF01000009">
    <property type="protein sequence ID" value="HIT49432.1"/>
    <property type="molecule type" value="Genomic_DNA"/>
</dbReference>
<keyword evidence="9" id="KW-0444">Lipid biosynthesis</keyword>
<feature type="transmembrane region" description="Helical" evidence="19">
    <location>
        <begin position="56"/>
        <end position="73"/>
    </location>
</feature>
<feature type="transmembrane region" description="Helical" evidence="19">
    <location>
        <begin position="290"/>
        <end position="311"/>
    </location>
</feature>
<evidence type="ECO:0000256" key="12">
    <source>
        <dbReference type="ARBA" id="ARBA00022695"/>
    </source>
</evidence>
<dbReference type="PANTHER" id="PTHR46382">
    <property type="entry name" value="PHOSPHATIDATE CYTIDYLYLTRANSFERASE"/>
    <property type="match status" value="1"/>
</dbReference>
<comment type="similarity">
    <text evidence="5 18">Belongs to the CDS family.</text>
</comment>
<evidence type="ECO:0000313" key="21">
    <source>
        <dbReference type="Proteomes" id="UP000886758"/>
    </source>
</evidence>
<reference evidence="20" key="1">
    <citation type="submission" date="2020-10" db="EMBL/GenBank/DDBJ databases">
        <authorList>
            <person name="Gilroy R."/>
        </authorList>
    </citation>
    <scope>NUCLEOTIDE SEQUENCE</scope>
    <source>
        <strain evidence="20">ChiW17-6978</strain>
    </source>
</reference>
<evidence type="ECO:0000256" key="8">
    <source>
        <dbReference type="ARBA" id="ARBA00022475"/>
    </source>
</evidence>
<dbReference type="GO" id="GO:0004605">
    <property type="term" value="F:phosphatidate cytidylyltransferase activity"/>
    <property type="evidence" value="ECO:0007669"/>
    <property type="project" value="UniProtKB-EC"/>
</dbReference>
<dbReference type="EC" id="2.7.7.41" evidence="6 18"/>
<organism evidence="20 21">
    <name type="scientific">Candidatus Pelethenecus faecipullorum</name>
    <dbReference type="NCBI Taxonomy" id="2840900"/>
    <lineage>
        <taxon>Bacteria</taxon>
        <taxon>Bacillati</taxon>
        <taxon>Mycoplasmatota</taxon>
        <taxon>Mollicutes</taxon>
        <taxon>Candidatus Pelethenecus</taxon>
    </lineage>
</organism>
<evidence type="ECO:0000256" key="11">
    <source>
        <dbReference type="ARBA" id="ARBA00022692"/>
    </source>
</evidence>
<dbReference type="InterPro" id="IPR000374">
    <property type="entry name" value="PC_trans"/>
</dbReference>
<sequence length="315" mass="34991">MKKRVVTAIILAIILIPLIFVKALFPLLQVIIILFCGIATMEMINMCQQKKKIPIGVRVLIVLSTILIYLGIVNEDPSCQSSLVTEIMDHFEFKLSIITTLTITAALIFSCQVFVKDFDATDVGSCLMIILYIALGFSSLTILLFNGMRFIIYLLIICICTDVFAYLFGIRFGKHKMVPHISPKKTWEGALGGTFFGTLIGSLFAIFYESFSGYFVANGDAGEFFFGVFDFDNVSTAVNVIMIIGLSFVLSVFSQIGDLVASKFKRTYEIKDFSQVFPGHGGILDRFDSMLFSSIVFLCFITVVRVAMPILSGVF</sequence>
<evidence type="ECO:0000256" key="3">
    <source>
        <dbReference type="ARBA" id="ARBA00005119"/>
    </source>
</evidence>
<dbReference type="GO" id="GO:0005886">
    <property type="term" value="C:plasma membrane"/>
    <property type="evidence" value="ECO:0007669"/>
    <property type="project" value="UniProtKB-SubCell"/>
</dbReference>
<keyword evidence="11 18" id="KW-0812">Transmembrane</keyword>
<evidence type="ECO:0000256" key="10">
    <source>
        <dbReference type="ARBA" id="ARBA00022679"/>
    </source>
</evidence>
<keyword evidence="8" id="KW-1003">Cell membrane</keyword>
<comment type="pathway">
    <text evidence="3 18">Phospholipid metabolism; CDP-diacylglycerol biosynthesis; CDP-diacylglycerol from sn-glycerol 3-phosphate: step 3/3.</text>
</comment>
<feature type="transmembrane region" description="Helical" evidence="19">
    <location>
        <begin position="190"/>
        <end position="217"/>
    </location>
</feature>
<feature type="transmembrane region" description="Helical" evidence="19">
    <location>
        <begin position="127"/>
        <end position="145"/>
    </location>
</feature>